<comment type="caution">
    <text evidence="1">The sequence shown here is derived from an EMBL/GenBank/DDBJ whole genome shotgun (WGS) entry which is preliminary data.</text>
</comment>
<gene>
    <name evidence="1" type="ORF">BaRGS_00018661</name>
</gene>
<sequence>MVRKTPTLYCYRNLVTAGIRTLNARYLLSVSLRRERVKPMSQGVSGSHDAAARCPNICVTSSGYVDVEIGSFSERSRDCGGSGYITLDDAADSTDNQATRQSSENMYDYLVPVDGHTYSTLQSTENEYERLAPADTRSKNVYSTPQFKKKETADPRLFTYCSFETDCDLVISLNDTWKRNHGYAYVDNKQSWDRTARFLTPEFPSSPTDVCLQFYYRSNGYYTGTLSVT</sequence>
<evidence type="ECO:0008006" key="3">
    <source>
        <dbReference type="Google" id="ProtNLM"/>
    </source>
</evidence>
<name>A0ABD0KSE7_9CAEN</name>
<accession>A0ABD0KSE7</accession>
<dbReference type="Proteomes" id="UP001519460">
    <property type="component" value="Unassembled WGS sequence"/>
</dbReference>
<evidence type="ECO:0000313" key="1">
    <source>
        <dbReference type="EMBL" id="KAK7490139.1"/>
    </source>
</evidence>
<keyword evidence="2" id="KW-1185">Reference proteome</keyword>
<protein>
    <recommendedName>
        <fullName evidence="3">MAM domain-containing protein</fullName>
    </recommendedName>
</protein>
<evidence type="ECO:0000313" key="2">
    <source>
        <dbReference type="Proteomes" id="UP001519460"/>
    </source>
</evidence>
<proteinExistence type="predicted"/>
<dbReference type="Gene3D" id="2.60.120.200">
    <property type="match status" value="1"/>
</dbReference>
<dbReference type="EMBL" id="JACVVK020000130">
    <property type="protein sequence ID" value="KAK7490139.1"/>
    <property type="molecule type" value="Genomic_DNA"/>
</dbReference>
<feature type="non-terminal residue" evidence="1">
    <location>
        <position position="229"/>
    </location>
</feature>
<organism evidence="1 2">
    <name type="scientific">Batillaria attramentaria</name>
    <dbReference type="NCBI Taxonomy" id="370345"/>
    <lineage>
        <taxon>Eukaryota</taxon>
        <taxon>Metazoa</taxon>
        <taxon>Spiralia</taxon>
        <taxon>Lophotrochozoa</taxon>
        <taxon>Mollusca</taxon>
        <taxon>Gastropoda</taxon>
        <taxon>Caenogastropoda</taxon>
        <taxon>Sorbeoconcha</taxon>
        <taxon>Cerithioidea</taxon>
        <taxon>Batillariidae</taxon>
        <taxon>Batillaria</taxon>
    </lineage>
</organism>
<reference evidence="1 2" key="1">
    <citation type="journal article" date="2023" name="Sci. Data">
        <title>Genome assembly of the Korean intertidal mud-creeper Batillaria attramentaria.</title>
        <authorList>
            <person name="Patra A.K."/>
            <person name="Ho P.T."/>
            <person name="Jun S."/>
            <person name="Lee S.J."/>
            <person name="Kim Y."/>
            <person name="Won Y.J."/>
        </authorList>
    </citation>
    <scope>NUCLEOTIDE SEQUENCE [LARGE SCALE GENOMIC DNA]</scope>
    <source>
        <strain evidence="1">Wonlab-2016</strain>
    </source>
</reference>
<dbReference type="AlphaFoldDB" id="A0ABD0KSE7"/>